<comment type="caution">
    <text evidence="2">The sequence shown here is derived from an EMBL/GenBank/DDBJ whole genome shotgun (WGS) entry which is preliminary data.</text>
</comment>
<dbReference type="EMBL" id="JBHRUJ010000004">
    <property type="protein sequence ID" value="MFC3210120.1"/>
    <property type="molecule type" value="Genomic_DNA"/>
</dbReference>
<dbReference type="InterPro" id="IPR036513">
    <property type="entry name" value="STAS_dom_sf"/>
</dbReference>
<evidence type="ECO:0000313" key="3">
    <source>
        <dbReference type="Proteomes" id="UP001595625"/>
    </source>
</evidence>
<accession>A0ABV7KL12</accession>
<name>A0ABV7KL12_PLAOK</name>
<dbReference type="PROSITE" id="PS50801">
    <property type="entry name" value="STAS"/>
    <property type="match status" value="1"/>
</dbReference>
<dbReference type="SUPFAM" id="SSF52091">
    <property type="entry name" value="SpoIIaa-like"/>
    <property type="match status" value="1"/>
</dbReference>
<protein>
    <submittedName>
        <fullName evidence="2">STAS domain-containing protein</fullName>
    </submittedName>
</protein>
<gene>
    <name evidence="2" type="ORF">ACFOEJ_03405</name>
</gene>
<evidence type="ECO:0000313" key="2">
    <source>
        <dbReference type="EMBL" id="MFC3210120.1"/>
    </source>
</evidence>
<organism evidence="2 3">
    <name type="scientific">Planomicrobium okeanokoites</name>
    <name type="common">Planococcus okeanokoites</name>
    <name type="synonym">Flavobacterium okeanokoites</name>
    <dbReference type="NCBI Taxonomy" id="244"/>
    <lineage>
        <taxon>Bacteria</taxon>
        <taxon>Bacillati</taxon>
        <taxon>Bacillota</taxon>
        <taxon>Bacilli</taxon>
        <taxon>Bacillales</taxon>
        <taxon>Caryophanaceae</taxon>
        <taxon>Planomicrobium</taxon>
    </lineage>
</organism>
<dbReference type="Proteomes" id="UP001595625">
    <property type="component" value="Unassembled WGS sequence"/>
</dbReference>
<dbReference type="RefSeq" id="WP_117313260.1">
    <property type="nucleotide sequence ID" value="NZ_JBHRUJ010000004.1"/>
</dbReference>
<dbReference type="Gene3D" id="3.30.750.24">
    <property type="entry name" value="STAS domain"/>
    <property type="match status" value="1"/>
</dbReference>
<dbReference type="InterPro" id="IPR051932">
    <property type="entry name" value="Bact_StressResp_Reg"/>
</dbReference>
<keyword evidence="3" id="KW-1185">Reference proteome</keyword>
<reference evidence="3" key="1">
    <citation type="journal article" date="2019" name="Int. J. Syst. Evol. Microbiol.">
        <title>The Global Catalogue of Microorganisms (GCM) 10K type strain sequencing project: providing services to taxonomists for standard genome sequencing and annotation.</title>
        <authorList>
            <consortium name="The Broad Institute Genomics Platform"/>
            <consortium name="The Broad Institute Genome Sequencing Center for Infectious Disease"/>
            <person name="Wu L."/>
            <person name="Ma J."/>
        </authorList>
    </citation>
    <scope>NUCLEOTIDE SEQUENCE [LARGE SCALE GENOMIC DNA]</scope>
    <source>
        <strain evidence="3">CCM 320</strain>
    </source>
</reference>
<sequence length="271" mass="30925">MDIILHKVAEFIREENKSLTKNLLMQATEELQLDLTDEQLAKHCELIGRLLDKVALGLISTRQETLDMEMDYDIDHYFYYDGTLLKNTVEIISTFRLSLLHELQERGVLENSSAAELSKLYHHVIYIFDDALRKTTTNFNLENQKLLDSNEQEIMELAAPIVPIRRGVGVMPLIGEFTDSRAAYLSTEVIPKVVDLDIEQLVIDFSGIHHFDTNVAQQIFQIRDLLQLLGIKPILTGIRPVIAHTAVSLGINMSDMQTYGTVKEFLELTEH</sequence>
<dbReference type="InterPro" id="IPR002645">
    <property type="entry name" value="STAS_dom"/>
</dbReference>
<dbReference type="CDD" id="cd07041">
    <property type="entry name" value="STAS_RsbR_RsbS_like"/>
    <property type="match status" value="1"/>
</dbReference>
<feature type="domain" description="STAS" evidence="1">
    <location>
        <begin position="158"/>
        <end position="269"/>
    </location>
</feature>
<dbReference type="Pfam" id="PF01740">
    <property type="entry name" value="STAS"/>
    <property type="match status" value="1"/>
</dbReference>
<proteinExistence type="predicted"/>
<dbReference type="PANTHER" id="PTHR33745:SF8">
    <property type="entry name" value="BLUE-LIGHT PHOTORECEPTOR"/>
    <property type="match status" value="1"/>
</dbReference>
<evidence type="ECO:0000259" key="1">
    <source>
        <dbReference type="PROSITE" id="PS50801"/>
    </source>
</evidence>
<dbReference type="PANTHER" id="PTHR33745">
    <property type="entry name" value="RSBT ANTAGONIST PROTEIN RSBS-RELATED"/>
    <property type="match status" value="1"/>
</dbReference>